<organism evidence="2">
    <name type="scientific">Mesocestoides corti</name>
    <name type="common">Flatworm</name>
    <dbReference type="NCBI Taxonomy" id="53468"/>
    <lineage>
        <taxon>Eukaryota</taxon>
        <taxon>Metazoa</taxon>
        <taxon>Spiralia</taxon>
        <taxon>Lophotrochozoa</taxon>
        <taxon>Platyhelminthes</taxon>
        <taxon>Cestoda</taxon>
        <taxon>Eucestoda</taxon>
        <taxon>Cyclophyllidea</taxon>
        <taxon>Mesocestoididae</taxon>
        <taxon>Mesocestoides</taxon>
    </lineage>
</organism>
<evidence type="ECO:0000256" key="1">
    <source>
        <dbReference type="SAM" id="Phobius"/>
    </source>
</evidence>
<keyword evidence="1" id="KW-1133">Transmembrane helix</keyword>
<protein>
    <submittedName>
        <fullName evidence="2">Secreted protein</fullName>
    </submittedName>
</protein>
<reference evidence="2" key="1">
    <citation type="submission" date="2019-11" db="UniProtKB">
        <authorList>
            <consortium name="WormBaseParasite"/>
        </authorList>
    </citation>
    <scope>IDENTIFICATION</scope>
</reference>
<evidence type="ECO:0000313" key="2">
    <source>
        <dbReference type="WBParaSite" id="MCU_011008-RA"/>
    </source>
</evidence>
<proteinExistence type="predicted"/>
<feature type="transmembrane region" description="Helical" evidence="1">
    <location>
        <begin position="6"/>
        <end position="22"/>
    </location>
</feature>
<dbReference type="WBParaSite" id="MCU_011008-RA">
    <property type="protein sequence ID" value="MCU_011008-RA"/>
    <property type="gene ID" value="MCU_011008"/>
</dbReference>
<dbReference type="AlphaFoldDB" id="A0A5K3FT02"/>
<keyword evidence="1" id="KW-0812">Transmembrane</keyword>
<name>A0A5K3FT02_MESCO</name>
<accession>A0A5K3FT02</accession>
<keyword evidence="1" id="KW-0472">Membrane</keyword>
<sequence>GENRGFTYIIVLVFLFSPWSITRHCNGDGKLESILARIHLRVIQCPREATQPDVAPPLHMTSPPRRAD</sequence>